<feature type="region of interest" description="Disordered" evidence="1">
    <location>
        <begin position="280"/>
        <end position="319"/>
    </location>
</feature>
<organism evidence="2 3">
    <name type="scientific">Austropuccinia psidii MF-1</name>
    <dbReference type="NCBI Taxonomy" id="1389203"/>
    <lineage>
        <taxon>Eukaryota</taxon>
        <taxon>Fungi</taxon>
        <taxon>Dikarya</taxon>
        <taxon>Basidiomycota</taxon>
        <taxon>Pucciniomycotina</taxon>
        <taxon>Pucciniomycetes</taxon>
        <taxon>Pucciniales</taxon>
        <taxon>Sphaerophragmiaceae</taxon>
        <taxon>Austropuccinia</taxon>
    </lineage>
</organism>
<evidence type="ECO:0000256" key="1">
    <source>
        <dbReference type="SAM" id="MobiDB-lite"/>
    </source>
</evidence>
<feature type="compositionally biased region" description="Basic and acidic residues" evidence="1">
    <location>
        <begin position="289"/>
        <end position="302"/>
    </location>
</feature>
<keyword evidence="3" id="KW-1185">Reference proteome</keyword>
<evidence type="ECO:0000313" key="2">
    <source>
        <dbReference type="EMBL" id="MBW0502334.1"/>
    </source>
</evidence>
<proteinExistence type="predicted"/>
<sequence>MSEEVYVVPSSDYSNPTVEENYIQIETQSQVNTQVTPSGPEGSKGKGNRHSEGLITAKKWTPIATQRNRKPQNSASIQGKLTLTAFTGNITVINPVVNSKGKLPKAADNIFVQGTVKETLFSKGTSQRTKKACPEPEDLEEDTFDTVVDGKKLREILPTLPFTFQFNRNLKQDDWEDMDQVLQLHQLLKDLFQQEVQPGIPLGRNWRKFPEYLSQRDRIQRPYGNQQRRTTDPDIAYSDSSSLTRSRPNQLSSGFTPFRNQQISVQESPFFTIPGSFQEKTATQRKKQDHLQPKEERVRPNDPEAVGFGERSTQEPEVAVHNPRISSPINRNITFTQIEHNVVPPDSSLNSDHCGYKCPNMLRKLKSSFQSLKQAIRG</sequence>
<protein>
    <submittedName>
        <fullName evidence="2">Uncharacterized protein</fullName>
    </submittedName>
</protein>
<feature type="compositionally biased region" description="Polar residues" evidence="1">
    <location>
        <begin position="238"/>
        <end position="256"/>
    </location>
</feature>
<name>A0A9Q3DFM4_9BASI</name>
<feature type="region of interest" description="Disordered" evidence="1">
    <location>
        <begin position="28"/>
        <end position="52"/>
    </location>
</feature>
<reference evidence="2" key="1">
    <citation type="submission" date="2021-03" db="EMBL/GenBank/DDBJ databases">
        <title>Draft genome sequence of rust myrtle Austropuccinia psidii MF-1, a brazilian biotype.</title>
        <authorList>
            <person name="Quecine M.C."/>
            <person name="Pachon D.M.R."/>
            <person name="Bonatelli M.L."/>
            <person name="Correr F.H."/>
            <person name="Franceschini L.M."/>
            <person name="Leite T.F."/>
            <person name="Margarido G.R.A."/>
            <person name="Almeida C.A."/>
            <person name="Ferrarezi J.A."/>
            <person name="Labate C.A."/>
        </authorList>
    </citation>
    <scope>NUCLEOTIDE SEQUENCE</scope>
    <source>
        <strain evidence="2">MF-1</strain>
    </source>
</reference>
<dbReference type="AlphaFoldDB" id="A0A9Q3DFM4"/>
<gene>
    <name evidence="2" type="ORF">O181_042049</name>
</gene>
<feature type="compositionally biased region" description="Polar residues" evidence="1">
    <location>
        <begin position="28"/>
        <end position="37"/>
    </location>
</feature>
<accession>A0A9Q3DFM4</accession>
<evidence type="ECO:0000313" key="3">
    <source>
        <dbReference type="Proteomes" id="UP000765509"/>
    </source>
</evidence>
<dbReference type="Proteomes" id="UP000765509">
    <property type="component" value="Unassembled WGS sequence"/>
</dbReference>
<dbReference type="EMBL" id="AVOT02016764">
    <property type="protein sequence ID" value="MBW0502334.1"/>
    <property type="molecule type" value="Genomic_DNA"/>
</dbReference>
<comment type="caution">
    <text evidence="2">The sequence shown here is derived from an EMBL/GenBank/DDBJ whole genome shotgun (WGS) entry which is preliminary data.</text>
</comment>
<feature type="region of interest" description="Disordered" evidence="1">
    <location>
        <begin position="217"/>
        <end position="256"/>
    </location>
</feature>